<organism evidence="1 2">
    <name type="scientific">Panagrolaimus sp. PS1159</name>
    <dbReference type="NCBI Taxonomy" id="55785"/>
    <lineage>
        <taxon>Eukaryota</taxon>
        <taxon>Metazoa</taxon>
        <taxon>Ecdysozoa</taxon>
        <taxon>Nematoda</taxon>
        <taxon>Chromadorea</taxon>
        <taxon>Rhabditida</taxon>
        <taxon>Tylenchina</taxon>
        <taxon>Panagrolaimomorpha</taxon>
        <taxon>Panagrolaimoidea</taxon>
        <taxon>Panagrolaimidae</taxon>
        <taxon>Panagrolaimus</taxon>
    </lineage>
</organism>
<dbReference type="WBParaSite" id="PS1159_v2.g9060.t1">
    <property type="protein sequence ID" value="PS1159_v2.g9060.t1"/>
    <property type="gene ID" value="PS1159_v2.g9060"/>
</dbReference>
<reference evidence="2" key="1">
    <citation type="submission" date="2022-11" db="UniProtKB">
        <authorList>
            <consortium name="WormBaseParasite"/>
        </authorList>
    </citation>
    <scope>IDENTIFICATION</scope>
</reference>
<proteinExistence type="predicted"/>
<sequence length="92" mass="11032">MPAIFCRLIFRDFSDQRVENFLLIVQDSQLEYVNDINFQQLVSLDSDSSERNTEVQFSFQFAIPKGRRLEKNEKYQRVCLALYELSKLFERL</sequence>
<evidence type="ECO:0000313" key="2">
    <source>
        <dbReference type="WBParaSite" id="PS1159_v2.g9060.t1"/>
    </source>
</evidence>
<name>A0AC35GVN8_9BILA</name>
<evidence type="ECO:0000313" key="1">
    <source>
        <dbReference type="Proteomes" id="UP000887580"/>
    </source>
</evidence>
<accession>A0AC35GVN8</accession>
<dbReference type="Proteomes" id="UP000887580">
    <property type="component" value="Unplaced"/>
</dbReference>
<protein>
    <submittedName>
        <fullName evidence="2">Uncharacterized protein</fullName>
    </submittedName>
</protein>